<evidence type="ECO:0000256" key="1">
    <source>
        <dbReference type="SAM" id="SignalP"/>
    </source>
</evidence>
<sequence length="431" mass="48238">MPQFSKICAGIVLLALMLAGCTAYKVPDASKIRSVSESGQTELTVWLWPGTGLERLIAIYQQENPDLKITVQTGEFEDVHDNLRTAFAAGFGAPDISLIETNYIDRFKTVPSRFYNLFDYGAGGLQNVYLDWKWQQASSVDGSFLFGLPTDIGPLAMIYRKDIFAEAGLPTDREEVGRLIRTWDDLIEAGKRVKQRTGKAMFDNLANVYRSVASQADILYFDKNTDTFIAERNPMVLQAWKYAADAAAGDLTAQLPSWMPEWETGVKKGEFAVVLAPAWMMGLIKQNAPDAAGKWDIAQLPGAGGNWGGSFLTMPREGAHPKEAYKLIQWLTAPSRQLDVFMQNGNFPSTPSLFDDDSIVEKRDEYFSGAPVGIIYSEAAKKVKPLYEGPYAYIATKIFNDAIWQMEHHLLSSQDAWQYAIDQTKRELRQY</sequence>
<keyword evidence="2" id="KW-0813">Transport</keyword>
<reference evidence="2 3" key="1">
    <citation type="submission" date="2014-02" db="EMBL/GenBank/DDBJ databases">
        <title>Genome sequence of Paenibacillus darwinianus reveals adaptive mechanisms for survival in Antarctic soils.</title>
        <authorList>
            <person name="Dsouza M."/>
            <person name="Taylor M.W."/>
            <person name="Turner S.J."/>
            <person name="Aislabie J."/>
        </authorList>
    </citation>
    <scope>NUCLEOTIDE SEQUENCE [LARGE SCALE GENOMIC DNA]</scope>
    <source>
        <strain evidence="2 3">CE1</strain>
    </source>
</reference>
<keyword evidence="3" id="KW-1185">Reference proteome</keyword>
<dbReference type="RefSeq" id="WP_036582160.1">
    <property type="nucleotide sequence ID" value="NZ_KK082154.1"/>
</dbReference>
<feature type="signal peptide" evidence="1">
    <location>
        <begin position="1"/>
        <end position="25"/>
    </location>
</feature>
<dbReference type="OrthoDB" id="9768630at2"/>
<dbReference type="PANTHER" id="PTHR43649:SF32">
    <property type="entry name" value="SUGAR BINDING SECRETED PROTEIN"/>
    <property type="match status" value="1"/>
</dbReference>
<dbReference type="InterPro" id="IPR050490">
    <property type="entry name" value="Bact_solute-bd_prot1"/>
</dbReference>
<dbReference type="InterPro" id="IPR006059">
    <property type="entry name" value="SBP"/>
</dbReference>
<accession>A0A9W5S1W6</accession>
<keyword evidence="1" id="KW-0732">Signal</keyword>
<proteinExistence type="predicted"/>
<dbReference type="PANTHER" id="PTHR43649">
    <property type="entry name" value="ARABINOSE-BINDING PROTEIN-RELATED"/>
    <property type="match status" value="1"/>
</dbReference>
<keyword evidence="2" id="KW-0762">Sugar transport</keyword>
<protein>
    <submittedName>
        <fullName evidence="2">Sugar transporter</fullName>
    </submittedName>
</protein>
<dbReference type="Gene3D" id="3.40.190.10">
    <property type="entry name" value="Periplasmic binding protein-like II"/>
    <property type="match status" value="1"/>
</dbReference>
<feature type="chain" id="PRO_5040921119" evidence="1">
    <location>
        <begin position="26"/>
        <end position="431"/>
    </location>
</feature>
<dbReference type="Proteomes" id="UP000053750">
    <property type="component" value="Unassembled WGS sequence"/>
</dbReference>
<dbReference type="Pfam" id="PF13416">
    <property type="entry name" value="SBP_bac_8"/>
    <property type="match status" value="1"/>
</dbReference>
<name>A0A9W5S1W6_9BACL</name>
<evidence type="ECO:0000313" key="3">
    <source>
        <dbReference type="Proteomes" id="UP000053750"/>
    </source>
</evidence>
<dbReference type="PROSITE" id="PS51257">
    <property type="entry name" value="PROKAR_LIPOPROTEIN"/>
    <property type="match status" value="1"/>
</dbReference>
<dbReference type="AlphaFoldDB" id="A0A9W5S1W6"/>
<evidence type="ECO:0000313" key="2">
    <source>
        <dbReference type="EMBL" id="EXX88738.1"/>
    </source>
</evidence>
<dbReference type="SUPFAM" id="SSF53850">
    <property type="entry name" value="Periplasmic binding protein-like II"/>
    <property type="match status" value="1"/>
</dbReference>
<gene>
    <name evidence="2" type="ORF">BG53_01360</name>
</gene>
<organism evidence="2 3">
    <name type="scientific">Paenibacillus darwinianus</name>
    <dbReference type="NCBI Taxonomy" id="1380763"/>
    <lineage>
        <taxon>Bacteria</taxon>
        <taxon>Bacillati</taxon>
        <taxon>Bacillota</taxon>
        <taxon>Bacilli</taxon>
        <taxon>Bacillales</taxon>
        <taxon>Paenibacillaceae</taxon>
        <taxon>Paenibacillus</taxon>
    </lineage>
</organism>
<dbReference type="EMBL" id="JFHU01000117">
    <property type="protein sequence ID" value="EXX88738.1"/>
    <property type="molecule type" value="Genomic_DNA"/>
</dbReference>
<comment type="caution">
    <text evidence="2">The sequence shown here is derived from an EMBL/GenBank/DDBJ whole genome shotgun (WGS) entry which is preliminary data.</text>
</comment>